<dbReference type="PROSITE" id="PS01124">
    <property type="entry name" value="HTH_ARAC_FAMILY_2"/>
    <property type="match status" value="1"/>
</dbReference>
<keyword evidence="1" id="KW-0805">Transcription regulation</keyword>
<evidence type="ECO:0000313" key="5">
    <source>
        <dbReference type="Proteomes" id="UP000515561"/>
    </source>
</evidence>
<dbReference type="KEGG" id="acel:acsn021_17900"/>
<dbReference type="GO" id="GO:0043565">
    <property type="term" value="F:sequence-specific DNA binding"/>
    <property type="evidence" value="ECO:0007669"/>
    <property type="project" value="InterPro"/>
</dbReference>
<evidence type="ECO:0000256" key="2">
    <source>
        <dbReference type="ARBA" id="ARBA00023125"/>
    </source>
</evidence>
<evidence type="ECO:0000313" key="4">
    <source>
        <dbReference type="EMBL" id="BCJ94221.1"/>
    </source>
</evidence>
<dbReference type="Gene3D" id="1.10.10.60">
    <property type="entry name" value="Homeodomain-like"/>
    <property type="match status" value="2"/>
</dbReference>
<dbReference type="InterPro" id="IPR018062">
    <property type="entry name" value="HTH_AraC-typ_CS"/>
</dbReference>
<sequence length="402" mass="47225">MNTHTLTLIKKLVFDTIQLDFNYLKDPYTDIFHFDRHLRNSLEHSEILYQQIIERIYSLQHNCFYLMCDNFILNYVIFLPFEHNRDVITLGPYMTNEIDADYLNEIATINHLAYADIEYVKRFLFGIPRFDNSLQLLSIVTDILLYLNPASITFSIVNESLLSRDNEVKELVPKEDFEVYANSVEERYKIEHTILQAIKEGNSRKAMLAGKEFLSRPFEPRIKNNLHDIKAMLFSTNTLFRKAAEDVKIHPIYLHEISCNYAQLIETSLSVRELNKIYEKMIRDYCLLVRNKSMVQYSPTIRPILHYIEFNINSPLTLSELSKKFNLSIPYISSLFKKELNMTVVTHINKLRIREAIKLLNTSSMSIQNIAAYVGILDCNYFTKVFKKEIGCTPSEYRKKTT</sequence>
<dbReference type="InterPro" id="IPR009057">
    <property type="entry name" value="Homeodomain-like_sf"/>
</dbReference>
<dbReference type="SUPFAM" id="SSF46689">
    <property type="entry name" value="Homeodomain-like"/>
    <property type="match status" value="2"/>
</dbReference>
<dbReference type="InterPro" id="IPR018060">
    <property type="entry name" value="HTH_AraC"/>
</dbReference>
<dbReference type="InterPro" id="IPR020449">
    <property type="entry name" value="Tscrpt_reg_AraC-type_HTH"/>
</dbReference>
<organism evidence="4 5">
    <name type="scientific">Anaerocolumna cellulosilytica</name>
    <dbReference type="NCBI Taxonomy" id="433286"/>
    <lineage>
        <taxon>Bacteria</taxon>
        <taxon>Bacillati</taxon>
        <taxon>Bacillota</taxon>
        <taxon>Clostridia</taxon>
        <taxon>Lachnospirales</taxon>
        <taxon>Lachnospiraceae</taxon>
        <taxon>Anaerocolumna</taxon>
    </lineage>
</organism>
<name>A0A6S6R566_9FIRM</name>
<dbReference type="PANTHER" id="PTHR43280:SF28">
    <property type="entry name" value="HTH-TYPE TRANSCRIPTIONAL ACTIVATOR RHAS"/>
    <property type="match status" value="1"/>
</dbReference>
<dbReference type="EMBL" id="AP023367">
    <property type="protein sequence ID" value="BCJ94221.1"/>
    <property type="molecule type" value="Genomic_DNA"/>
</dbReference>
<keyword evidence="5" id="KW-1185">Reference proteome</keyword>
<keyword evidence="3" id="KW-0804">Transcription</keyword>
<gene>
    <name evidence="4" type="ORF">acsn021_17900</name>
</gene>
<dbReference type="GO" id="GO:0003700">
    <property type="term" value="F:DNA-binding transcription factor activity"/>
    <property type="evidence" value="ECO:0007669"/>
    <property type="project" value="InterPro"/>
</dbReference>
<evidence type="ECO:0000256" key="1">
    <source>
        <dbReference type="ARBA" id="ARBA00023015"/>
    </source>
</evidence>
<dbReference type="Pfam" id="PF12833">
    <property type="entry name" value="HTH_18"/>
    <property type="match status" value="1"/>
</dbReference>
<dbReference type="RefSeq" id="WP_184091252.1">
    <property type="nucleotide sequence ID" value="NZ_AP023367.1"/>
</dbReference>
<evidence type="ECO:0000256" key="3">
    <source>
        <dbReference type="ARBA" id="ARBA00023163"/>
    </source>
</evidence>
<dbReference type="PRINTS" id="PR00032">
    <property type="entry name" value="HTHARAC"/>
</dbReference>
<dbReference type="PANTHER" id="PTHR43280">
    <property type="entry name" value="ARAC-FAMILY TRANSCRIPTIONAL REGULATOR"/>
    <property type="match status" value="1"/>
</dbReference>
<proteinExistence type="predicted"/>
<dbReference type="PROSITE" id="PS00041">
    <property type="entry name" value="HTH_ARAC_FAMILY_1"/>
    <property type="match status" value="1"/>
</dbReference>
<protein>
    <submittedName>
        <fullName evidence="4">Uncharacterized protein</fullName>
    </submittedName>
</protein>
<dbReference type="Proteomes" id="UP000515561">
    <property type="component" value="Chromosome"/>
</dbReference>
<keyword evidence="2" id="KW-0238">DNA-binding</keyword>
<reference evidence="4 5" key="1">
    <citation type="journal article" date="2016" name="Int. J. Syst. Evol. Microbiol.">
        <title>Descriptions of Anaerotaenia torta gen. nov., sp. nov. and Anaerocolumna cellulosilytica gen. nov., sp. nov. isolated from a methanogenic reactor of cattle waste.</title>
        <authorList>
            <person name="Uek A."/>
            <person name="Ohtaki Y."/>
            <person name="Kaku N."/>
            <person name="Ueki K."/>
        </authorList>
    </citation>
    <scope>NUCLEOTIDE SEQUENCE [LARGE SCALE GENOMIC DNA]</scope>
    <source>
        <strain evidence="4 5">SN021</strain>
    </source>
</reference>
<dbReference type="SMART" id="SM00342">
    <property type="entry name" value="HTH_ARAC"/>
    <property type="match status" value="1"/>
</dbReference>
<dbReference type="AlphaFoldDB" id="A0A6S6R566"/>
<accession>A0A6S6R566</accession>